<proteinExistence type="predicted"/>
<accession>A0A1H0X354</accession>
<keyword evidence="3" id="KW-1185">Reference proteome</keyword>
<keyword evidence="1" id="KW-1133">Transmembrane helix</keyword>
<evidence type="ECO:0000313" key="2">
    <source>
        <dbReference type="EMBL" id="SDP97342.1"/>
    </source>
</evidence>
<dbReference type="EMBL" id="FNJU01000028">
    <property type="protein sequence ID" value="SDP97342.1"/>
    <property type="molecule type" value="Genomic_DNA"/>
</dbReference>
<evidence type="ECO:0000256" key="1">
    <source>
        <dbReference type="SAM" id="Phobius"/>
    </source>
</evidence>
<dbReference type="OrthoDB" id="2624420at2"/>
<dbReference type="AlphaFoldDB" id="A0A1H0X354"/>
<evidence type="ECO:0000313" key="3">
    <source>
        <dbReference type="Proteomes" id="UP000199159"/>
    </source>
</evidence>
<keyword evidence="1" id="KW-0472">Membrane</keyword>
<dbReference type="Proteomes" id="UP000199159">
    <property type="component" value="Unassembled WGS sequence"/>
</dbReference>
<reference evidence="3" key="1">
    <citation type="submission" date="2016-10" db="EMBL/GenBank/DDBJ databases">
        <authorList>
            <person name="Varghese N."/>
            <person name="Submissions S."/>
        </authorList>
    </citation>
    <scope>NUCLEOTIDE SEQUENCE [LARGE SCALE GENOMIC DNA]</scope>
    <source>
        <strain evidence="3">IBRC-M10078</strain>
    </source>
</reference>
<keyword evidence="1" id="KW-0812">Transmembrane</keyword>
<protein>
    <submittedName>
        <fullName evidence="2">Uncharacterized protein</fullName>
    </submittedName>
</protein>
<dbReference type="RefSeq" id="WP_139163147.1">
    <property type="nucleotide sequence ID" value="NZ_FNJU01000028.1"/>
</dbReference>
<sequence>MNKRNLGYTTGGIIFFIVVLTIYLNGSKQLYGNDNESITKVINSIEGYGNGSIEILEIKDIDDLRIVAFLSNNNPGYIQFYKNKDGNYKWQHIEVRDNEPFSSFIPDLPAFMFVTNNDNEIVKMEVMINGVKLEQTFTPNKATVAWLNFPKTNKNEYTFRNYKYYDKEGNLVKED</sequence>
<name>A0A1H0X354_9BACI</name>
<gene>
    <name evidence="2" type="ORF">SAMN05216565_1287</name>
</gene>
<feature type="transmembrane region" description="Helical" evidence="1">
    <location>
        <begin position="6"/>
        <end position="24"/>
    </location>
</feature>
<organism evidence="2 3">
    <name type="scientific">Litchfieldia salsa</name>
    <dbReference type="NCBI Taxonomy" id="930152"/>
    <lineage>
        <taxon>Bacteria</taxon>
        <taxon>Bacillati</taxon>
        <taxon>Bacillota</taxon>
        <taxon>Bacilli</taxon>
        <taxon>Bacillales</taxon>
        <taxon>Bacillaceae</taxon>
        <taxon>Litchfieldia</taxon>
    </lineage>
</organism>